<dbReference type="Proteomes" id="UP001244787">
    <property type="component" value="Unassembled WGS sequence"/>
</dbReference>
<gene>
    <name evidence="1" type="ORF">QRD02_12840</name>
</gene>
<name>A0ABT8DIV3_9FLAO</name>
<organism evidence="1 2">
    <name type="scientific">Aequorivita aurantiaca</name>
    <dbReference type="NCBI Taxonomy" id="3053356"/>
    <lineage>
        <taxon>Bacteria</taxon>
        <taxon>Pseudomonadati</taxon>
        <taxon>Bacteroidota</taxon>
        <taxon>Flavobacteriia</taxon>
        <taxon>Flavobacteriales</taxon>
        <taxon>Flavobacteriaceae</taxon>
        <taxon>Aequorivita</taxon>
    </lineage>
</organism>
<sequence length="73" mass="8242">MSSFELGFRGIFLPNSSTYQKNIPPDLPSKGGVWFLKITKLLKKEVPLRRGIEGDDFTEQLKIAGEYPSLPPF</sequence>
<comment type="caution">
    <text evidence="1">The sequence shown here is derived from an EMBL/GenBank/DDBJ whole genome shotgun (WGS) entry which is preliminary data.</text>
</comment>
<dbReference type="EMBL" id="JAUGQQ010000012">
    <property type="protein sequence ID" value="MDN3725268.1"/>
    <property type="molecule type" value="Genomic_DNA"/>
</dbReference>
<accession>A0ABT8DIV3</accession>
<reference evidence="1 2" key="1">
    <citation type="submission" date="2023-06" db="EMBL/GenBank/DDBJ databases">
        <authorList>
            <person name="Ye Y.-Q."/>
            <person name="Du Z.-J."/>
        </authorList>
    </citation>
    <scope>NUCLEOTIDE SEQUENCE [LARGE SCALE GENOMIC DNA]</scope>
    <source>
        <strain evidence="1 2">SDUM287046</strain>
    </source>
</reference>
<keyword evidence="2" id="KW-1185">Reference proteome</keyword>
<evidence type="ECO:0000313" key="1">
    <source>
        <dbReference type="EMBL" id="MDN3725268.1"/>
    </source>
</evidence>
<dbReference type="RefSeq" id="WP_290255359.1">
    <property type="nucleotide sequence ID" value="NZ_JAUGQQ010000012.1"/>
</dbReference>
<evidence type="ECO:0000313" key="2">
    <source>
        <dbReference type="Proteomes" id="UP001244787"/>
    </source>
</evidence>
<proteinExistence type="predicted"/>
<protein>
    <submittedName>
        <fullName evidence="1">Uncharacterized protein</fullName>
    </submittedName>
</protein>